<dbReference type="Proteomes" id="UP001187192">
    <property type="component" value="Unassembled WGS sequence"/>
</dbReference>
<organism evidence="2 3">
    <name type="scientific">Ficus carica</name>
    <name type="common">Common fig</name>
    <dbReference type="NCBI Taxonomy" id="3494"/>
    <lineage>
        <taxon>Eukaryota</taxon>
        <taxon>Viridiplantae</taxon>
        <taxon>Streptophyta</taxon>
        <taxon>Embryophyta</taxon>
        <taxon>Tracheophyta</taxon>
        <taxon>Spermatophyta</taxon>
        <taxon>Magnoliopsida</taxon>
        <taxon>eudicotyledons</taxon>
        <taxon>Gunneridae</taxon>
        <taxon>Pentapetalae</taxon>
        <taxon>rosids</taxon>
        <taxon>fabids</taxon>
        <taxon>Rosales</taxon>
        <taxon>Moraceae</taxon>
        <taxon>Ficeae</taxon>
        <taxon>Ficus</taxon>
    </lineage>
</organism>
<evidence type="ECO:0000313" key="2">
    <source>
        <dbReference type="EMBL" id="GMN54023.1"/>
    </source>
</evidence>
<evidence type="ECO:0000256" key="1">
    <source>
        <dbReference type="SAM" id="MobiDB-lite"/>
    </source>
</evidence>
<sequence length="54" mass="6014">MASKAKNQPANKRPLEKKNSADTVKEPKVSKELPNEDGVIVGDERNSQNVNMMF</sequence>
<name>A0AA88DC96_FICCA</name>
<keyword evidence="3" id="KW-1185">Reference proteome</keyword>
<gene>
    <name evidence="2" type="ORF">TIFTF001_023156</name>
</gene>
<dbReference type="EMBL" id="BTGU01000049">
    <property type="protein sequence ID" value="GMN54023.1"/>
    <property type="molecule type" value="Genomic_DNA"/>
</dbReference>
<evidence type="ECO:0000313" key="3">
    <source>
        <dbReference type="Proteomes" id="UP001187192"/>
    </source>
</evidence>
<feature type="compositionally biased region" description="Basic and acidic residues" evidence="1">
    <location>
        <begin position="13"/>
        <end position="34"/>
    </location>
</feature>
<reference evidence="2" key="1">
    <citation type="submission" date="2023-07" db="EMBL/GenBank/DDBJ databases">
        <title>draft genome sequence of fig (Ficus carica).</title>
        <authorList>
            <person name="Takahashi T."/>
            <person name="Nishimura K."/>
        </authorList>
    </citation>
    <scope>NUCLEOTIDE SEQUENCE</scope>
</reference>
<feature type="compositionally biased region" description="Polar residues" evidence="1">
    <location>
        <begin position="1"/>
        <end position="10"/>
    </location>
</feature>
<comment type="caution">
    <text evidence="2">The sequence shown here is derived from an EMBL/GenBank/DDBJ whole genome shotgun (WGS) entry which is preliminary data.</text>
</comment>
<dbReference type="AlphaFoldDB" id="A0AA88DC96"/>
<accession>A0AA88DC96</accession>
<protein>
    <submittedName>
        <fullName evidence="2">Uncharacterized protein</fullName>
    </submittedName>
</protein>
<feature type="region of interest" description="Disordered" evidence="1">
    <location>
        <begin position="1"/>
        <end position="54"/>
    </location>
</feature>
<proteinExistence type="predicted"/>